<keyword evidence="2" id="KW-1185">Reference proteome</keyword>
<proteinExistence type="predicted"/>
<evidence type="ECO:0000313" key="1">
    <source>
        <dbReference type="EMBL" id="KAI4869437.1"/>
    </source>
</evidence>
<evidence type="ECO:0000313" key="2">
    <source>
        <dbReference type="Proteomes" id="UP001497700"/>
    </source>
</evidence>
<reference evidence="1 2" key="1">
    <citation type="journal article" date="2022" name="New Phytol.">
        <title>Ecological generalism drives hyperdiversity of secondary metabolite gene clusters in xylarialean endophytes.</title>
        <authorList>
            <person name="Franco M.E.E."/>
            <person name="Wisecaver J.H."/>
            <person name="Arnold A.E."/>
            <person name="Ju Y.M."/>
            <person name="Slot J.C."/>
            <person name="Ahrendt S."/>
            <person name="Moore L.P."/>
            <person name="Eastman K.E."/>
            <person name="Scott K."/>
            <person name="Konkel Z."/>
            <person name="Mondo S.J."/>
            <person name="Kuo A."/>
            <person name="Hayes R.D."/>
            <person name="Haridas S."/>
            <person name="Andreopoulos B."/>
            <person name="Riley R."/>
            <person name="LaButti K."/>
            <person name="Pangilinan J."/>
            <person name="Lipzen A."/>
            <person name="Amirebrahimi M."/>
            <person name="Yan J."/>
            <person name="Adam C."/>
            <person name="Keymanesh K."/>
            <person name="Ng V."/>
            <person name="Louie K."/>
            <person name="Northen T."/>
            <person name="Drula E."/>
            <person name="Henrissat B."/>
            <person name="Hsieh H.M."/>
            <person name="Youens-Clark K."/>
            <person name="Lutzoni F."/>
            <person name="Miadlikowska J."/>
            <person name="Eastwood D.C."/>
            <person name="Hamelin R.C."/>
            <person name="Grigoriev I.V."/>
            <person name="U'Ren J.M."/>
        </authorList>
    </citation>
    <scope>NUCLEOTIDE SEQUENCE [LARGE SCALE GENOMIC DNA]</scope>
    <source>
        <strain evidence="1 2">CBS 119005</strain>
    </source>
</reference>
<gene>
    <name evidence="1" type="ORF">F4820DRAFT_10031</name>
</gene>
<sequence>MSSENKGLGLTTYSEVDPQDLHYQKHLKKVRLVDAARVGLTLLALLCGFTVLGTSADTLAAYNSTHLSGDFHLPLWPDQFDLRPTIALVVGSCIVVLANVVSLLFSKVQVLRNQKIVHTSLTFVAPFVSFTGVMISMIFFYAINASTTDDTLQSWSCQWGFANMSARPHFGTLCNESRTALYLSVILVPVELVVLTVAGYQSMLERKSIGARPFRKSGSPVPSS</sequence>
<protein>
    <submittedName>
        <fullName evidence="1">Uncharacterized protein</fullName>
    </submittedName>
</protein>
<comment type="caution">
    <text evidence="1">The sequence shown here is derived from an EMBL/GenBank/DDBJ whole genome shotgun (WGS) entry which is preliminary data.</text>
</comment>
<organism evidence="1 2">
    <name type="scientific">Hypoxylon rubiginosum</name>
    <dbReference type="NCBI Taxonomy" id="110542"/>
    <lineage>
        <taxon>Eukaryota</taxon>
        <taxon>Fungi</taxon>
        <taxon>Dikarya</taxon>
        <taxon>Ascomycota</taxon>
        <taxon>Pezizomycotina</taxon>
        <taxon>Sordariomycetes</taxon>
        <taxon>Xylariomycetidae</taxon>
        <taxon>Xylariales</taxon>
        <taxon>Hypoxylaceae</taxon>
        <taxon>Hypoxylon</taxon>
    </lineage>
</organism>
<dbReference type="EMBL" id="MU393430">
    <property type="protein sequence ID" value="KAI4869437.1"/>
    <property type="molecule type" value="Genomic_DNA"/>
</dbReference>
<accession>A0ACB9ZCF1</accession>
<dbReference type="Proteomes" id="UP001497700">
    <property type="component" value="Unassembled WGS sequence"/>
</dbReference>
<name>A0ACB9ZCF1_9PEZI</name>